<feature type="domain" description="SGNH hydrolase-type esterase" evidence="1">
    <location>
        <begin position="6"/>
        <end position="171"/>
    </location>
</feature>
<accession>A0A430ANU3</accession>
<dbReference type="AlphaFoldDB" id="A0A430ANU3"/>
<dbReference type="InterPro" id="IPR045136">
    <property type="entry name" value="Iah1-like"/>
</dbReference>
<organism evidence="2 3">
    <name type="scientific">Vagococcus acidifermentans</name>
    <dbReference type="NCBI Taxonomy" id="564710"/>
    <lineage>
        <taxon>Bacteria</taxon>
        <taxon>Bacillati</taxon>
        <taxon>Bacillota</taxon>
        <taxon>Bacilli</taxon>
        <taxon>Lactobacillales</taxon>
        <taxon>Enterococcaceae</taxon>
        <taxon>Vagococcus</taxon>
    </lineage>
</organism>
<dbReference type="Proteomes" id="UP000286773">
    <property type="component" value="Unassembled WGS sequence"/>
</dbReference>
<keyword evidence="3" id="KW-1185">Reference proteome</keyword>
<protein>
    <recommendedName>
        <fullName evidence="1">SGNH hydrolase-type esterase domain-containing protein</fullName>
    </recommendedName>
</protein>
<reference evidence="2 3" key="1">
    <citation type="submission" date="2017-05" db="EMBL/GenBank/DDBJ databases">
        <title>Vagococcus spp. assemblies.</title>
        <authorList>
            <person name="Gulvik C.A."/>
        </authorList>
    </citation>
    <scope>NUCLEOTIDE SEQUENCE [LARGE SCALE GENOMIC DNA]</scope>
    <source>
        <strain evidence="2 3">LMG 24798</strain>
    </source>
</reference>
<evidence type="ECO:0000259" key="1">
    <source>
        <dbReference type="Pfam" id="PF13472"/>
    </source>
</evidence>
<proteinExistence type="predicted"/>
<dbReference type="InterPro" id="IPR013830">
    <property type="entry name" value="SGNH_hydro"/>
</dbReference>
<comment type="caution">
    <text evidence="2">The sequence shown here is derived from an EMBL/GenBank/DDBJ whole genome shotgun (WGS) entry which is preliminary data.</text>
</comment>
<dbReference type="Pfam" id="PF13472">
    <property type="entry name" value="Lipase_GDSL_2"/>
    <property type="match status" value="1"/>
</dbReference>
<dbReference type="OrthoDB" id="388542at2"/>
<dbReference type="PANTHER" id="PTHR14209:SF19">
    <property type="entry name" value="ISOAMYL ACETATE-HYDROLYZING ESTERASE 1 HOMOLOG"/>
    <property type="match status" value="1"/>
</dbReference>
<dbReference type="InterPro" id="IPR036514">
    <property type="entry name" value="SGNH_hydro_sf"/>
</dbReference>
<dbReference type="RefSeq" id="WP_126814629.1">
    <property type="nucleotide sequence ID" value="NZ_NGKC01000016.1"/>
</dbReference>
<dbReference type="Gene3D" id="3.40.50.1110">
    <property type="entry name" value="SGNH hydrolase"/>
    <property type="match status" value="1"/>
</dbReference>
<gene>
    <name evidence="2" type="ORF">CBF27_11955</name>
</gene>
<sequence length="191" mass="21341">MTKIILFGDSITAGYSKGKVTDQLTRRIKVSFPAADVVNAGIPGETTREALLRVSRDVLEYTPDVVTLFFGANDVAENRHLSLADYEANLKQLISLIGPKRTVLVTGPYTNQQEQGKQRPLSRIEAYVESALRIGKDSLCTTVPLYEMMQRSGRPDEWLQSDGLHFFEAGYTQLAALMTEAIRKTMKGRER</sequence>
<evidence type="ECO:0000313" key="3">
    <source>
        <dbReference type="Proteomes" id="UP000286773"/>
    </source>
</evidence>
<dbReference type="SUPFAM" id="SSF52266">
    <property type="entry name" value="SGNH hydrolase"/>
    <property type="match status" value="1"/>
</dbReference>
<evidence type="ECO:0000313" key="2">
    <source>
        <dbReference type="EMBL" id="RSU09792.1"/>
    </source>
</evidence>
<dbReference type="PANTHER" id="PTHR14209">
    <property type="entry name" value="ISOAMYL ACETATE-HYDROLYZING ESTERASE 1"/>
    <property type="match status" value="1"/>
</dbReference>
<name>A0A430ANU3_9ENTE</name>
<dbReference type="EMBL" id="NGKC01000016">
    <property type="protein sequence ID" value="RSU09792.1"/>
    <property type="molecule type" value="Genomic_DNA"/>
</dbReference>